<accession>A0A3B1AP24</accession>
<protein>
    <submittedName>
        <fullName evidence="1">Uncharacterized protein</fullName>
    </submittedName>
</protein>
<name>A0A3B1AP24_9ZZZZ</name>
<dbReference type="Pfam" id="PF14412">
    <property type="entry name" value="AHH"/>
    <property type="match status" value="1"/>
</dbReference>
<dbReference type="InterPro" id="IPR032871">
    <property type="entry name" value="AHH_dom_containing"/>
</dbReference>
<sequence length="192" mass="21671">MSIELELIEQDELLDGLMTLTGCNLGLSHQLLQKVIKKTECEIQTTLKEIANNIDKEKCNARRRGMYALNKNMCLSPNHPPKPKNTAAHHIVALTDRRAEKTLRILLKWNIGFNHEANGVNLPRYKKHVPHKSMPGAIAHSQIHTADYHDNVFTILAMADSTAISKEDMLKALREIAVGLQSGDFLINERMM</sequence>
<dbReference type="AlphaFoldDB" id="A0A3B1AP24"/>
<gene>
    <name evidence="1" type="ORF">MNBD_GAMMA19-338</name>
</gene>
<evidence type="ECO:0000313" key="1">
    <source>
        <dbReference type="EMBL" id="VAW99989.1"/>
    </source>
</evidence>
<organism evidence="1">
    <name type="scientific">hydrothermal vent metagenome</name>
    <dbReference type="NCBI Taxonomy" id="652676"/>
    <lineage>
        <taxon>unclassified sequences</taxon>
        <taxon>metagenomes</taxon>
        <taxon>ecological metagenomes</taxon>
    </lineage>
</organism>
<proteinExistence type="predicted"/>
<reference evidence="1" key="1">
    <citation type="submission" date="2018-06" db="EMBL/GenBank/DDBJ databases">
        <authorList>
            <person name="Zhirakovskaya E."/>
        </authorList>
    </citation>
    <scope>NUCLEOTIDE SEQUENCE</scope>
</reference>
<dbReference type="EMBL" id="UOFV01000195">
    <property type="protein sequence ID" value="VAW99989.1"/>
    <property type="molecule type" value="Genomic_DNA"/>
</dbReference>